<feature type="transmembrane region" description="Helical" evidence="6">
    <location>
        <begin position="190"/>
        <end position="211"/>
    </location>
</feature>
<dbReference type="Pfam" id="PF09678">
    <property type="entry name" value="Caa3_CtaG"/>
    <property type="match status" value="1"/>
</dbReference>
<keyword evidence="3 6" id="KW-0812">Transmembrane</keyword>
<dbReference type="RefSeq" id="WP_245759252.1">
    <property type="nucleotide sequence ID" value="NZ_FOXA01000009.1"/>
</dbReference>
<feature type="transmembrane region" description="Helical" evidence="6">
    <location>
        <begin position="111"/>
        <end position="131"/>
    </location>
</feature>
<evidence type="ECO:0000256" key="1">
    <source>
        <dbReference type="ARBA" id="ARBA00004651"/>
    </source>
</evidence>
<proteinExistence type="predicted"/>
<organism evidence="7 8">
    <name type="scientific">Tranquillimonas alkanivorans</name>
    <dbReference type="NCBI Taxonomy" id="441119"/>
    <lineage>
        <taxon>Bacteria</taxon>
        <taxon>Pseudomonadati</taxon>
        <taxon>Pseudomonadota</taxon>
        <taxon>Alphaproteobacteria</taxon>
        <taxon>Rhodobacterales</taxon>
        <taxon>Roseobacteraceae</taxon>
        <taxon>Tranquillimonas</taxon>
    </lineage>
</organism>
<evidence type="ECO:0000256" key="4">
    <source>
        <dbReference type="ARBA" id="ARBA00022989"/>
    </source>
</evidence>
<keyword evidence="2" id="KW-1003">Cell membrane</keyword>
<name>A0A1I5RTI1_9RHOB</name>
<protein>
    <submittedName>
        <fullName evidence="7">Putative membrane protein</fullName>
    </submittedName>
</protein>
<keyword evidence="8" id="KW-1185">Reference proteome</keyword>
<evidence type="ECO:0000256" key="6">
    <source>
        <dbReference type="SAM" id="Phobius"/>
    </source>
</evidence>
<evidence type="ECO:0000313" key="8">
    <source>
        <dbReference type="Proteomes" id="UP000199356"/>
    </source>
</evidence>
<reference evidence="7 8" key="1">
    <citation type="submission" date="2016-10" db="EMBL/GenBank/DDBJ databases">
        <authorList>
            <person name="de Groot N.N."/>
        </authorList>
    </citation>
    <scope>NUCLEOTIDE SEQUENCE [LARGE SCALE GENOMIC DNA]</scope>
    <source>
        <strain evidence="7 8">DSM 19547</strain>
    </source>
</reference>
<keyword evidence="5 6" id="KW-0472">Membrane</keyword>
<feature type="transmembrane region" description="Helical" evidence="6">
    <location>
        <begin position="81"/>
        <end position="99"/>
    </location>
</feature>
<sequence length="221" mass="22671">MTSPPISTLSSEPALSLRRVWPLGSAMIVLAALWGGPLPRLAQVSFTAHMALHLALIGIAAPLAALGLARAGARGTPPGGWVLWGVLFAGFEMMVVWGWHVPALHEAAALVPWIFAAQQASFLLAGLFVWLPGFAASGQASAGAATVALALSFMHMSMLGVLLTTAPGLLYPAGLCGGAFGLDPLTDQRLGGVMMAVFGGLPYLAGAVAFAHRLLTEGPGR</sequence>
<dbReference type="EMBL" id="FOXA01000009">
    <property type="protein sequence ID" value="SFP61256.1"/>
    <property type="molecule type" value="Genomic_DNA"/>
</dbReference>
<dbReference type="AlphaFoldDB" id="A0A1I5RTI1"/>
<feature type="transmembrane region" description="Helical" evidence="6">
    <location>
        <begin position="143"/>
        <end position="170"/>
    </location>
</feature>
<comment type="subcellular location">
    <subcellularLocation>
        <location evidence="1">Cell membrane</location>
        <topology evidence="1">Multi-pass membrane protein</topology>
    </subcellularLocation>
</comment>
<evidence type="ECO:0000256" key="2">
    <source>
        <dbReference type="ARBA" id="ARBA00022475"/>
    </source>
</evidence>
<dbReference type="GO" id="GO:0005886">
    <property type="term" value="C:plasma membrane"/>
    <property type="evidence" value="ECO:0007669"/>
    <property type="project" value="UniProtKB-SubCell"/>
</dbReference>
<dbReference type="Proteomes" id="UP000199356">
    <property type="component" value="Unassembled WGS sequence"/>
</dbReference>
<feature type="transmembrane region" description="Helical" evidence="6">
    <location>
        <begin position="50"/>
        <end position="69"/>
    </location>
</feature>
<evidence type="ECO:0000256" key="3">
    <source>
        <dbReference type="ARBA" id="ARBA00022692"/>
    </source>
</evidence>
<keyword evidence="4 6" id="KW-1133">Transmembrane helix</keyword>
<accession>A0A1I5RTI1</accession>
<evidence type="ECO:0000313" key="7">
    <source>
        <dbReference type="EMBL" id="SFP61256.1"/>
    </source>
</evidence>
<feature type="transmembrane region" description="Helical" evidence="6">
    <location>
        <begin position="20"/>
        <end position="38"/>
    </location>
</feature>
<gene>
    <name evidence="7" type="ORF">SAMN04488047_10958</name>
</gene>
<dbReference type="InterPro" id="IPR019108">
    <property type="entry name" value="Caa3_assmbl_CtaG-rel"/>
</dbReference>
<dbReference type="STRING" id="441119.SAMN04488047_10958"/>
<evidence type="ECO:0000256" key="5">
    <source>
        <dbReference type="ARBA" id="ARBA00023136"/>
    </source>
</evidence>